<dbReference type="AlphaFoldDB" id="A0A3Q7IXG8"/>
<reference evidence="1" key="1">
    <citation type="journal article" date="2012" name="Nature">
        <title>The tomato genome sequence provides insights into fleshy fruit evolution.</title>
        <authorList>
            <consortium name="Tomato Genome Consortium"/>
        </authorList>
    </citation>
    <scope>NUCLEOTIDE SEQUENCE [LARGE SCALE GENOMIC DNA]</scope>
    <source>
        <strain evidence="1">cv. Heinz 1706</strain>
    </source>
</reference>
<evidence type="ECO:0000313" key="2">
    <source>
        <dbReference type="Proteomes" id="UP000004994"/>
    </source>
</evidence>
<reference evidence="1" key="2">
    <citation type="submission" date="2019-01" db="UniProtKB">
        <authorList>
            <consortium name="EnsemblPlants"/>
        </authorList>
    </citation>
    <scope>IDENTIFICATION</scope>
    <source>
        <strain evidence="1">cv. Heinz 1706</strain>
    </source>
</reference>
<accession>A0A3Q7IXG8</accession>
<organism evidence="1">
    <name type="scientific">Solanum lycopersicum</name>
    <name type="common">Tomato</name>
    <name type="synonym">Lycopersicon esculentum</name>
    <dbReference type="NCBI Taxonomy" id="4081"/>
    <lineage>
        <taxon>Eukaryota</taxon>
        <taxon>Viridiplantae</taxon>
        <taxon>Streptophyta</taxon>
        <taxon>Embryophyta</taxon>
        <taxon>Tracheophyta</taxon>
        <taxon>Spermatophyta</taxon>
        <taxon>Magnoliopsida</taxon>
        <taxon>eudicotyledons</taxon>
        <taxon>Gunneridae</taxon>
        <taxon>Pentapetalae</taxon>
        <taxon>asterids</taxon>
        <taxon>lamiids</taxon>
        <taxon>Solanales</taxon>
        <taxon>Solanaceae</taxon>
        <taxon>Solanoideae</taxon>
        <taxon>Solaneae</taxon>
        <taxon>Solanum</taxon>
        <taxon>Solanum subgen. Lycopersicon</taxon>
    </lineage>
</organism>
<proteinExistence type="predicted"/>
<sequence>MLHSVKLFVLKLGKTTPKVLCARLICTIIVERVKIVVLTAIHFRAEFILYCPKKWICLFNA</sequence>
<dbReference type="Gramene" id="Solyc11g061730.2.1">
    <property type="protein sequence ID" value="Solyc11g061730.2.1"/>
    <property type="gene ID" value="Solyc11g061730.2"/>
</dbReference>
<keyword evidence="2" id="KW-1185">Reference proteome</keyword>
<evidence type="ECO:0000313" key="1">
    <source>
        <dbReference type="EnsemblPlants" id="Solyc11g061730.2.1"/>
    </source>
</evidence>
<name>A0A3Q7IXG8_SOLLC</name>
<dbReference type="EnsemblPlants" id="Solyc11g061730.2.1">
    <property type="protein sequence ID" value="Solyc11g061730.2.1"/>
    <property type="gene ID" value="Solyc11g061730.2"/>
</dbReference>
<dbReference type="PaxDb" id="4081-Solyc11g061730.1.1"/>
<dbReference type="InParanoid" id="A0A3Q7IXG8"/>
<dbReference type="Proteomes" id="UP000004994">
    <property type="component" value="Chromosome 11"/>
</dbReference>
<protein>
    <submittedName>
        <fullName evidence="1">Uncharacterized protein</fullName>
    </submittedName>
</protein>